<organism evidence="2 3">
    <name type="scientific">Clostridium mobile</name>
    <dbReference type="NCBI Taxonomy" id="2841512"/>
    <lineage>
        <taxon>Bacteria</taxon>
        <taxon>Bacillati</taxon>
        <taxon>Bacillota</taxon>
        <taxon>Clostridia</taxon>
        <taxon>Eubacteriales</taxon>
        <taxon>Clostridiaceae</taxon>
        <taxon>Clostridium</taxon>
    </lineage>
</organism>
<name>A0ABS6EL19_9CLOT</name>
<evidence type="ECO:0000256" key="1">
    <source>
        <dbReference type="SAM" id="Phobius"/>
    </source>
</evidence>
<keyword evidence="1" id="KW-0812">Transmembrane</keyword>
<evidence type="ECO:0000313" key="3">
    <source>
        <dbReference type="Proteomes" id="UP000726170"/>
    </source>
</evidence>
<dbReference type="Proteomes" id="UP000726170">
    <property type="component" value="Unassembled WGS sequence"/>
</dbReference>
<gene>
    <name evidence="2" type="ORF">KQI86_13565</name>
</gene>
<dbReference type="EMBL" id="JAHLQF010000003">
    <property type="protein sequence ID" value="MBU5485366.1"/>
    <property type="molecule type" value="Genomic_DNA"/>
</dbReference>
<feature type="transmembrane region" description="Helical" evidence="1">
    <location>
        <begin position="7"/>
        <end position="31"/>
    </location>
</feature>
<evidence type="ECO:0000313" key="2">
    <source>
        <dbReference type="EMBL" id="MBU5485366.1"/>
    </source>
</evidence>
<comment type="caution">
    <text evidence="2">The sequence shown here is derived from an EMBL/GenBank/DDBJ whole genome shotgun (WGS) entry which is preliminary data.</text>
</comment>
<sequence length="87" mass="10366">MGRTISILGWVSVFFTTVAIILTMLTTYQFVYIKYFNSYYTLQWCLFFTMVIWTVKFIDLKNIKKMYPIVCSILAAGSMFFIFMKVY</sequence>
<proteinExistence type="predicted"/>
<keyword evidence="1" id="KW-0472">Membrane</keyword>
<feature type="transmembrane region" description="Helical" evidence="1">
    <location>
        <begin position="37"/>
        <end position="55"/>
    </location>
</feature>
<keyword evidence="3" id="KW-1185">Reference proteome</keyword>
<accession>A0ABS6EL19</accession>
<keyword evidence="1" id="KW-1133">Transmembrane helix</keyword>
<reference evidence="2 3" key="1">
    <citation type="submission" date="2021-06" db="EMBL/GenBank/DDBJ databases">
        <authorList>
            <person name="Sun Q."/>
            <person name="Li D."/>
        </authorList>
    </citation>
    <scope>NUCLEOTIDE SEQUENCE [LARGE SCALE GENOMIC DNA]</scope>
    <source>
        <strain evidence="2 3">MSJ-11</strain>
    </source>
</reference>
<dbReference type="RefSeq" id="WP_216439915.1">
    <property type="nucleotide sequence ID" value="NZ_JAHLQF010000003.1"/>
</dbReference>
<protein>
    <submittedName>
        <fullName evidence="2">Uncharacterized protein</fullName>
    </submittedName>
</protein>
<feature type="transmembrane region" description="Helical" evidence="1">
    <location>
        <begin position="67"/>
        <end position="84"/>
    </location>
</feature>